<reference evidence="2 3" key="1">
    <citation type="submission" date="2019-09" db="EMBL/GenBank/DDBJ databases">
        <title>Draft genome sequences of 48 bacterial type strains from the CCUG.</title>
        <authorList>
            <person name="Tunovic T."/>
            <person name="Pineiro-Iglesias B."/>
            <person name="Unosson C."/>
            <person name="Inganas E."/>
            <person name="Ohlen M."/>
            <person name="Cardew S."/>
            <person name="Jensie-Markopoulos S."/>
            <person name="Salva-Serra F."/>
            <person name="Jaen-Luchoro D."/>
            <person name="Karlsson R."/>
            <person name="Svensson-Stadler L."/>
            <person name="Chun J."/>
            <person name="Moore E."/>
        </authorList>
    </citation>
    <scope>NUCLEOTIDE SEQUENCE [LARGE SCALE GENOMIC DNA]</scope>
    <source>
        <strain evidence="2 3">CCUG 30977</strain>
    </source>
</reference>
<gene>
    <name evidence="2" type="ORF">F7Q92_13390</name>
</gene>
<dbReference type="Pfam" id="PF13420">
    <property type="entry name" value="Acetyltransf_4"/>
    <property type="match status" value="1"/>
</dbReference>
<dbReference type="PANTHER" id="PTHR43072">
    <property type="entry name" value="N-ACETYLTRANSFERASE"/>
    <property type="match status" value="1"/>
</dbReference>
<dbReference type="SUPFAM" id="SSF55729">
    <property type="entry name" value="Acyl-CoA N-acyltransferases (Nat)"/>
    <property type="match status" value="1"/>
</dbReference>
<dbReference type="InterPro" id="IPR016181">
    <property type="entry name" value="Acyl_CoA_acyltransferase"/>
</dbReference>
<dbReference type="GO" id="GO:0016747">
    <property type="term" value="F:acyltransferase activity, transferring groups other than amino-acyl groups"/>
    <property type="evidence" value="ECO:0007669"/>
    <property type="project" value="InterPro"/>
</dbReference>
<name>A0A643FDV9_IDEDE</name>
<comment type="caution">
    <text evidence="2">The sequence shown here is derived from an EMBL/GenBank/DDBJ whole genome shotgun (WGS) entry which is preliminary data.</text>
</comment>
<sequence>MPGQLRPAIQADAAAVAAIYRPYVLETPVSFEQVPPVAAEMAARIAKALSRWAWLVHEGADGRVLGYAYAGAYAERPSYRWSVMTSVYSLPERRRRGDGRALYTALLGLLRLQGFEQAMAGITLPNPGSEGLHAAMGFQPVGVYRRAGFKLGRWHDIGHFQRPLQDEASEDPTQPVPAETRPLAEVLACARGQAALAAGQALLKD</sequence>
<dbReference type="CDD" id="cd04301">
    <property type="entry name" value="NAT_SF"/>
    <property type="match status" value="1"/>
</dbReference>
<dbReference type="Gene3D" id="3.40.630.30">
    <property type="match status" value="1"/>
</dbReference>
<dbReference type="PANTHER" id="PTHR43072:SF8">
    <property type="entry name" value="ACYLTRANSFERASE FABY-RELATED"/>
    <property type="match status" value="1"/>
</dbReference>
<dbReference type="InterPro" id="IPR000182">
    <property type="entry name" value="GNAT_dom"/>
</dbReference>
<dbReference type="EMBL" id="VZPB01000031">
    <property type="protein sequence ID" value="KAB0580653.1"/>
    <property type="molecule type" value="Genomic_DNA"/>
</dbReference>
<dbReference type="PROSITE" id="PS51186">
    <property type="entry name" value="GNAT"/>
    <property type="match status" value="1"/>
</dbReference>
<feature type="domain" description="N-acetyltransferase" evidence="1">
    <location>
        <begin position="3"/>
        <end position="156"/>
    </location>
</feature>
<proteinExistence type="predicted"/>
<organism evidence="2 3">
    <name type="scientific">Ideonella dechloratans</name>
    <dbReference type="NCBI Taxonomy" id="36863"/>
    <lineage>
        <taxon>Bacteria</taxon>
        <taxon>Pseudomonadati</taxon>
        <taxon>Pseudomonadota</taxon>
        <taxon>Betaproteobacteria</taxon>
        <taxon>Burkholderiales</taxon>
        <taxon>Sphaerotilaceae</taxon>
        <taxon>Ideonella</taxon>
    </lineage>
</organism>
<accession>A0A643FDV9</accession>
<dbReference type="Proteomes" id="UP000430120">
    <property type="component" value="Unassembled WGS sequence"/>
</dbReference>
<protein>
    <submittedName>
        <fullName evidence="2">N-acetyltransferase family protein</fullName>
    </submittedName>
</protein>
<dbReference type="RefSeq" id="WP_151124632.1">
    <property type="nucleotide sequence ID" value="NZ_CP088081.1"/>
</dbReference>
<keyword evidence="3" id="KW-1185">Reference proteome</keyword>
<evidence type="ECO:0000259" key="1">
    <source>
        <dbReference type="PROSITE" id="PS51186"/>
    </source>
</evidence>
<dbReference type="OrthoDB" id="5459937at2"/>
<evidence type="ECO:0000313" key="3">
    <source>
        <dbReference type="Proteomes" id="UP000430120"/>
    </source>
</evidence>
<keyword evidence="2" id="KW-0808">Transferase</keyword>
<dbReference type="AlphaFoldDB" id="A0A643FDV9"/>
<evidence type="ECO:0000313" key="2">
    <source>
        <dbReference type="EMBL" id="KAB0580653.1"/>
    </source>
</evidence>